<dbReference type="InterPro" id="IPR036223">
    <property type="entry name" value="CAP_C_sf"/>
</dbReference>
<evidence type="ECO:0000313" key="5">
    <source>
        <dbReference type="Proteomes" id="UP000198406"/>
    </source>
</evidence>
<dbReference type="Pfam" id="PF08603">
    <property type="entry name" value="CAP_C"/>
    <property type="match status" value="1"/>
</dbReference>
<proteinExistence type="inferred from homology"/>
<dbReference type="GO" id="GO:0007015">
    <property type="term" value="P:actin filament organization"/>
    <property type="evidence" value="ECO:0007669"/>
    <property type="project" value="TreeGrafter"/>
</dbReference>
<dbReference type="InterPro" id="IPR006599">
    <property type="entry name" value="CARP_motif"/>
</dbReference>
<comment type="similarity">
    <text evidence="1">Belongs to the CAP family.</text>
</comment>
<dbReference type="SMART" id="SM00673">
    <property type="entry name" value="CARP"/>
    <property type="match status" value="2"/>
</dbReference>
<keyword evidence="5" id="KW-1185">Reference proteome</keyword>
<evidence type="ECO:0000313" key="4">
    <source>
        <dbReference type="EMBL" id="GAX10423.1"/>
    </source>
</evidence>
<dbReference type="PANTHER" id="PTHR10652:SF0">
    <property type="entry name" value="ADENYLYL CYCLASE-ASSOCIATED PROTEIN"/>
    <property type="match status" value="1"/>
</dbReference>
<feature type="domain" description="C-CAP/cofactor C-like" evidence="3">
    <location>
        <begin position="337"/>
        <end position="486"/>
    </location>
</feature>
<dbReference type="InterPro" id="IPR053950">
    <property type="entry name" value="CAP_N"/>
</dbReference>
<dbReference type="InParanoid" id="A0A1Z5J8U7"/>
<dbReference type="PROSITE" id="PS51329">
    <property type="entry name" value="C_CAP_COFACTOR_C"/>
    <property type="match status" value="1"/>
</dbReference>
<dbReference type="GO" id="GO:0008179">
    <property type="term" value="F:adenylate cyclase binding"/>
    <property type="evidence" value="ECO:0007669"/>
    <property type="project" value="TreeGrafter"/>
</dbReference>
<dbReference type="InterPro" id="IPR001837">
    <property type="entry name" value="Adenylate_cyclase-assoc_CAP"/>
</dbReference>
<dbReference type="InterPro" id="IPR036222">
    <property type="entry name" value="CAP_N_sf"/>
</dbReference>
<evidence type="ECO:0000256" key="2">
    <source>
        <dbReference type="SAM" id="MobiDB-lite"/>
    </source>
</evidence>
<dbReference type="InterPro" id="IPR016098">
    <property type="entry name" value="CAP/MinC_C"/>
</dbReference>
<dbReference type="PANTHER" id="PTHR10652">
    <property type="entry name" value="ADENYLYL CYCLASE-ASSOCIATED PROTEIN"/>
    <property type="match status" value="1"/>
</dbReference>
<dbReference type="Gene3D" id="1.25.40.330">
    <property type="entry name" value="Adenylate cyclase-associated CAP, N-terminal domain"/>
    <property type="match status" value="1"/>
</dbReference>
<dbReference type="GO" id="GO:0019933">
    <property type="term" value="P:cAMP-mediated signaling"/>
    <property type="evidence" value="ECO:0007669"/>
    <property type="project" value="TreeGrafter"/>
</dbReference>
<dbReference type="InterPro" id="IPR017901">
    <property type="entry name" value="C-CAP_CF_C-like"/>
</dbReference>
<comment type="caution">
    <text evidence="4">The sequence shown here is derived from an EMBL/GenBank/DDBJ whole genome shotgun (WGS) entry which is preliminary data.</text>
</comment>
<dbReference type="InterPro" id="IPR013912">
    <property type="entry name" value="Adenylate_cyclase-assoc_CAP_C"/>
</dbReference>
<dbReference type="EMBL" id="BDSP01000017">
    <property type="protein sequence ID" value="GAX10423.1"/>
    <property type="molecule type" value="Genomic_DNA"/>
</dbReference>
<feature type="region of interest" description="Disordered" evidence="2">
    <location>
        <begin position="312"/>
        <end position="334"/>
    </location>
</feature>
<sequence>MTNKALHGIDPLKDLLSDVLSRLENLETKVGIAPPHPASASFPTPAPNEANLAAAGEVPSVKAYDSYMKNSVSYLAQACDDLGGLQNMGDLIQKAWEGIRLIIVLASRSKAPEESITEALAPHMKPVQDAIVGIRNLKLDRDWDRHQKAVIEMLAGLSWVYMRPPQALPVGMVKETLGSAEFWSNRIRKDFKGKNDTQIAFCDSIKAVITGLAEYIEEYHKTGLTFSPRGVSLAEAAIRLSDPTDTEPVEPQRQGSFRKLSTRHPMIGSAIVGGNIAGMMEELSKRKSSEGDSAATGLKKVTKDMQTWRKEFKPSDGHAPAVPVGPAKTEKKEKKTPLKGLPIFEYQDRGFKWVVENHTKESAAKEVSKDSVISIEISDPKQQVYIYNCDGVTFQIKGKFKSMCLDMCTGCAVVLDDLISGAEVVNCKKVQLQVNGVCPVFTIDKTINIVVYLSQESLAISTFTTSLSSEMNVSFPDGDDQKEVPIPEQFTHKLVNGCVKSDVSDLYH</sequence>
<protein>
    <recommendedName>
        <fullName evidence="3">C-CAP/cofactor C-like domain-containing protein</fullName>
    </recommendedName>
</protein>
<evidence type="ECO:0000256" key="1">
    <source>
        <dbReference type="ARBA" id="ARBA00007659"/>
    </source>
</evidence>
<dbReference type="SUPFAM" id="SSF69340">
    <property type="entry name" value="C-terminal domain of adenylylcyclase associated protein"/>
    <property type="match status" value="1"/>
</dbReference>
<dbReference type="GO" id="GO:0003779">
    <property type="term" value="F:actin binding"/>
    <property type="evidence" value="ECO:0007669"/>
    <property type="project" value="InterPro"/>
</dbReference>
<accession>A0A1Z5J8U7</accession>
<dbReference type="Proteomes" id="UP000198406">
    <property type="component" value="Unassembled WGS sequence"/>
</dbReference>
<dbReference type="Pfam" id="PF21938">
    <property type="entry name" value="CAP_N"/>
    <property type="match status" value="1"/>
</dbReference>
<dbReference type="OrthoDB" id="1601at2759"/>
<reference evidence="4 5" key="1">
    <citation type="journal article" date="2015" name="Plant Cell">
        <title>Oil accumulation by the oleaginous diatom Fistulifera solaris as revealed by the genome and transcriptome.</title>
        <authorList>
            <person name="Tanaka T."/>
            <person name="Maeda Y."/>
            <person name="Veluchamy A."/>
            <person name="Tanaka M."/>
            <person name="Abida H."/>
            <person name="Marechal E."/>
            <person name="Bowler C."/>
            <person name="Muto M."/>
            <person name="Sunaga Y."/>
            <person name="Tanaka M."/>
            <person name="Yoshino T."/>
            <person name="Taniguchi T."/>
            <person name="Fukuda Y."/>
            <person name="Nemoto M."/>
            <person name="Matsumoto M."/>
            <person name="Wong P.S."/>
            <person name="Aburatani S."/>
            <person name="Fujibuchi W."/>
        </authorList>
    </citation>
    <scope>NUCLEOTIDE SEQUENCE [LARGE SCALE GENOMIC DNA]</scope>
    <source>
        <strain evidence="4 5">JPCC DA0580</strain>
    </source>
</reference>
<dbReference type="SUPFAM" id="SSF101278">
    <property type="entry name" value="N-terminal domain of adenylylcyclase associated protein, CAP"/>
    <property type="match status" value="1"/>
</dbReference>
<dbReference type="GO" id="GO:0005737">
    <property type="term" value="C:cytoplasm"/>
    <property type="evidence" value="ECO:0007669"/>
    <property type="project" value="TreeGrafter"/>
</dbReference>
<dbReference type="AlphaFoldDB" id="A0A1Z5J8U7"/>
<organism evidence="4 5">
    <name type="scientific">Fistulifera solaris</name>
    <name type="common">Oleaginous diatom</name>
    <dbReference type="NCBI Taxonomy" id="1519565"/>
    <lineage>
        <taxon>Eukaryota</taxon>
        <taxon>Sar</taxon>
        <taxon>Stramenopiles</taxon>
        <taxon>Ochrophyta</taxon>
        <taxon>Bacillariophyta</taxon>
        <taxon>Bacillariophyceae</taxon>
        <taxon>Bacillariophycidae</taxon>
        <taxon>Naviculales</taxon>
        <taxon>Naviculaceae</taxon>
        <taxon>Fistulifera</taxon>
    </lineage>
</organism>
<dbReference type="Gene3D" id="2.160.20.70">
    <property type="match status" value="1"/>
</dbReference>
<evidence type="ECO:0000259" key="3">
    <source>
        <dbReference type="PROSITE" id="PS51329"/>
    </source>
</evidence>
<name>A0A1Z5J8U7_FISSO</name>
<gene>
    <name evidence="4" type="ORF">FisN_21Lh123</name>
</gene>